<dbReference type="Proteomes" id="UP000615446">
    <property type="component" value="Unassembled WGS sequence"/>
</dbReference>
<accession>A0A8H3M3X9</accession>
<comment type="caution">
    <text evidence="1">The sequence shown here is derived from an EMBL/GenBank/DDBJ whole genome shotgun (WGS) entry which is preliminary data.</text>
</comment>
<evidence type="ECO:0000313" key="1">
    <source>
        <dbReference type="EMBL" id="GES97570.1"/>
    </source>
</evidence>
<evidence type="ECO:0000313" key="2">
    <source>
        <dbReference type="Proteomes" id="UP000615446"/>
    </source>
</evidence>
<reference evidence="1" key="1">
    <citation type="submission" date="2019-10" db="EMBL/GenBank/DDBJ databases">
        <title>Conservation and host-specific expression of non-tandemly repeated heterogenous ribosome RNA gene in arbuscular mycorrhizal fungi.</title>
        <authorList>
            <person name="Maeda T."/>
            <person name="Kobayashi Y."/>
            <person name="Nakagawa T."/>
            <person name="Ezawa T."/>
            <person name="Yamaguchi K."/>
            <person name="Bino T."/>
            <person name="Nishimoto Y."/>
            <person name="Shigenobu S."/>
            <person name="Kawaguchi M."/>
        </authorList>
    </citation>
    <scope>NUCLEOTIDE SEQUENCE</scope>
    <source>
        <strain evidence="1">HR1</strain>
    </source>
</reference>
<sequence length="95" mass="11319">MKMILIIFQLQLKKLEFLLLVLLTSLILSRKRRFHILIQNLKESKLFGKGDCSSQWSRGRKMEEDSRRDVKDEKIQKYLSDIEKKYVKINEACSS</sequence>
<dbReference type="EMBL" id="BLAL01000259">
    <property type="protein sequence ID" value="GES97570.1"/>
    <property type="molecule type" value="Genomic_DNA"/>
</dbReference>
<organism evidence="1 2">
    <name type="scientific">Rhizophagus clarus</name>
    <dbReference type="NCBI Taxonomy" id="94130"/>
    <lineage>
        <taxon>Eukaryota</taxon>
        <taxon>Fungi</taxon>
        <taxon>Fungi incertae sedis</taxon>
        <taxon>Mucoromycota</taxon>
        <taxon>Glomeromycotina</taxon>
        <taxon>Glomeromycetes</taxon>
        <taxon>Glomerales</taxon>
        <taxon>Glomeraceae</taxon>
        <taxon>Rhizophagus</taxon>
    </lineage>
</organism>
<name>A0A8H3M3X9_9GLOM</name>
<dbReference type="AlphaFoldDB" id="A0A8H3M3X9"/>
<protein>
    <submittedName>
        <fullName evidence="1">Uncharacterized protein</fullName>
    </submittedName>
</protein>
<gene>
    <name evidence="1" type="ORF">RCL2_002416000</name>
</gene>
<proteinExistence type="predicted"/>